<feature type="compositionally biased region" description="Pro residues" evidence="3">
    <location>
        <begin position="136"/>
        <end position="167"/>
    </location>
</feature>
<feature type="compositionally biased region" description="Basic and acidic residues" evidence="3">
    <location>
        <begin position="84"/>
        <end position="93"/>
    </location>
</feature>
<feature type="domain" description="Centrosomin N-terminal motif 1" evidence="4">
    <location>
        <begin position="8"/>
        <end position="67"/>
    </location>
</feature>
<feature type="region of interest" description="Disordered" evidence="3">
    <location>
        <begin position="136"/>
        <end position="170"/>
    </location>
</feature>
<dbReference type="Ensembl" id="ENSOANT00000068314.1">
    <property type="protein sequence ID" value="ENSOANP00000043239.1"/>
    <property type="gene ID" value="ENSOANG00000049943.1"/>
</dbReference>
<dbReference type="PANTHER" id="PTHR46930:SF1">
    <property type="entry name" value="CDK5 REGULATORY SUBUNIT-ASSOCIATED PROTEIN 2"/>
    <property type="match status" value="1"/>
</dbReference>
<evidence type="ECO:0000313" key="6">
    <source>
        <dbReference type="Proteomes" id="UP000002279"/>
    </source>
</evidence>
<proteinExistence type="predicted"/>
<organism evidence="5 6">
    <name type="scientific">Ornithorhynchus anatinus</name>
    <name type="common">Duckbill platypus</name>
    <dbReference type="NCBI Taxonomy" id="9258"/>
    <lineage>
        <taxon>Eukaryota</taxon>
        <taxon>Metazoa</taxon>
        <taxon>Chordata</taxon>
        <taxon>Craniata</taxon>
        <taxon>Vertebrata</taxon>
        <taxon>Euteleostomi</taxon>
        <taxon>Mammalia</taxon>
        <taxon>Monotremata</taxon>
        <taxon>Ornithorhynchidae</taxon>
        <taxon>Ornithorhynchus</taxon>
    </lineage>
</organism>
<reference evidence="5" key="2">
    <citation type="submission" date="2025-09" db="UniProtKB">
        <authorList>
            <consortium name="Ensembl"/>
        </authorList>
    </citation>
    <scope>IDENTIFICATION</scope>
    <source>
        <strain evidence="5">Glennie</strain>
    </source>
</reference>
<protein>
    <recommendedName>
        <fullName evidence="4">Centrosomin N-terminal motif 1 domain-containing protein</fullName>
    </recommendedName>
</protein>
<accession>A0A6I8NPV5</accession>
<dbReference type="AlphaFoldDB" id="A0A6I8NPV5"/>
<dbReference type="GO" id="GO:0005815">
    <property type="term" value="C:microtubule organizing center"/>
    <property type="evidence" value="ECO:0007669"/>
    <property type="project" value="InterPro"/>
</dbReference>
<keyword evidence="2" id="KW-0963">Cytoplasm</keyword>
<evidence type="ECO:0000256" key="3">
    <source>
        <dbReference type="SAM" id="MobiDB-lite"/>
    </source>
</evidence>
<sequence length="183" mass="20451">MSNGYRTLSQHLNDLKKENFSLKLRIYFLEEQLQRKYEAGQEDVYRRNISLRVEVESLKQELQEKQQGRDSTWGPAEPGAGQDEPGRCQQEEDRGQEEERECQLDSKGQILQVRPGQGFQDPLLIPTLWLGTGPCPAHPHLPPTPPSTSALPPAPHLPPIPSAPSPTPALLDFSLEVSSPSLL</sequence>
<evidence type="ECO:0000256" key="2">
    <source>
        <dbReference type="ARBA" id="ARBA00022490"/>
    </source>
</evidence>
<keyword evidence="6" id="KW-1185">Reference proteome</keyword>
<dbReference type="GeneTree" id="ENSGT00950000183190"/>
<dbReference type="Pfam" id="PF07989">
    <property type="entry name" value="Cnn_1N"/>
    <property type="match status" value="1"/>
</dbReference>
<dbReference type="Bgee" id="ENSOANG00000049943">
    <property type="expression patterns" value="Expressed in heart and 7 other cell types or tissues"/>
</dbReference>
<dbReference type="PANTHER" id="PTHR46930">
    <property type="entry name" value="CDK5 REGULATORY SUBUNIT-ASSOCIATED PROTEIN 2"/>
    <property type="match status" value="1"/>
</dbReference>
<evidence type="ECO:0000313" key="5">
    <source>
        <dbReference type="Ensembl" id="ENSOANP00000043239.1"/>
    </source>
</evidence>
<dbReference type="InterPro" id="IPR012943">
    <property type="entry name" value="Cnn_1N"/>
</dbReference>
<evidence type="ECO:0000259" key="4">
    <source>
        <dbReference type="Pfam" id="PF07989"/>
    </source>
</evidence>
<reference evidence="5" key="1">
    <citation type="submission" date="2025-08" db="UniProtKB">
        <authorList>
            <consortium name="Ensembl"/>
        </authorList>
    </citation>
    <scope>IDENTIFICATION</scope>
    <source>
        <strain evidence="5">Glennie</strain>
    </source>
</reference>
<name>A0A6I8NPV5_ORNAN</name>
<dbReference type="Proteomes" id="UP000002279">
    <property type="component" value="Unplaced"/>
</dbReference>
<comment type="subcellular location">
    <subcellularLocation>
        <location evidence="1">Cytoplasm</location>
    </subcellularLocation>
</comment>
<dbReference type="GO" id="GO:0000226">
    <property type="term" value="P:microtubule cytoskeleton organization"/>
    <property type="evidence" value="ECO:0007669"/>
    <property type="project" value="InterPro"/>
</dbReference>
<evidence type="ECO:0000256" key="1">
    <source>
        <dbReference type="ARBA" id="ARBA00004496"/>
    </source>
</evidence>
<feature type="region of interest" description="Disordered" evidence="3">
    <location>
        <begin position="61"/>
        <end position="105"/>
    </location>
</feature>
<dbReference type="InParanoid" id="A0A6I8NPV5"/>
<dbReference type="GO" id="GO:0005737">
    <property type="term" value="C:cytoplasm"/>
    <property type="evidence" value="ECO:0007669"/>
    <property type="project" value="UniProtKB-SubCell"/>
</dbReference>
<dbReference type="InterPro" id="IPR042791">
    <property type="entry name" value="CDK5RAP2"/>
</dbReference>